<dbReference type="PANTHER" id="PTHR15960">
    <property type="entry name" value="LD44032P"/>
    <property type="match status" value="1"/>
</dbReference>
<organism evidence="4 5">
    <name type="scientific">Ceutorhynchus assimilis</name>
    <name type="common">cabbage seed weevil</name>
    <dbReference type="NCBI Taxonomy" id="467358"/>
    <lineage>
        <taxon>Eukaryota</taxon>
        <taxon>Metazoa</taxon>
        <taxon>Ecdysozoa</taxon>
        <taxon>Arthropoda</taxon>
        <taxon>Hexapoda</taxon>
        <taxon>Insecta</taxon>
        <taxon>Pterygota</taxon>
        <taxon>Neoptera</taxon>
        <taxon>Endopterygota</taxon>
        <taxon>Coleoptera</taxon>
        <taxon>Polyphaga</taxon>
        <taxon>Cucujiformia</taxon>
        <taxon>Curculionidae</taxon>
        <taxon>Ceutorhynchinae</taxon>
        <taxon>Ceutorhynchus</taxon>
    </lineage>
</organism>
<dbReference type="SUPFAM" id="SSF46934">
    <property type="entry name" value="UBA-like"/>
    <property type="match status" value="1"/>
</dbReference>
<dbReference type="InterPro" id="IPR038870">
    <property type="entry name" value="UBAP1"/>
</dbReference>
<evidence type="ECO:0000256" key="1">
    <source>
        <dbReference type="SAM" id="MobiDB-lite"/>
    </source>
</evidence>
<name>A0A9N9QEC7_9CUCU</name>
<sequence length="483" mass="54653">MANSYADGIKVKISEKYKPPCRISMPISYSQRLTLNKQIQDSRPSYNFNLERSALEKVNEVKGIRKKLAEERKQRLEAAKQEFDEKIDQEKSNQLEKEQAEAKIVEESKTTEAKYTRAQSNTQDYSNRSNSSQIQPNYITKNGILMPIPVTNNYSTTPCNMLMPTTTLFQPQQPTMSKSFNLSDFESDTSSPFDNMELKSINDLEELAQVLKSDRNTFQQSQNVYPSNSVYQNYSSGVTKSFGNLPANSYQPYSQPNSGTPQNSLAYNGIPNTYSQVNNIYNPHSTTYSQYNNPYANQSSYSVAGTTANYNNQINGYIYNVPPQNMANHYPPYSIQKSNCKSVPDLVKSVEKELDATHLNDTVENSRHSISSSYYTTDVPVPTRPKSTDSVYPKTRTKDDTLNPLIKLTKEQREICKNVSLMGFPLDRVVRVCETVGSDQKKIVDHLLALSELLDLGFAEKDASEALMRNDNNRDKALDLLIS</sequence>
<dbReference type="Gene3D" id="1.20.120.1920">
    <property type="entry name" value="UBAP1 SOUBA domain"/>
    <property type="match status" value="1"/>
</dbReference>
<dbReference type="AlphaFoldDB" id="A0A9N9QEC7"/>
<protein>
    <recommendedName>
        <fullName evidence="6">UBA domain-containing protein</fullName>
    </recommendedName>
</protein>
<proteinExistence type="predicted"/>
<dbReference type="InterPro" id="IPR023340">
    <property type="entry name" value="UMA"/>
</dbReference>
<dbReference type="Proteomes" id="UP001152799">
    <property type="component" value="Chromosome 3"/>
</dbReference>
<dbReference type="InterPro" id="IPR015940">
    <property type="entry name" value="UBA"/>
</dbReference>
<feature type="region of interest" description="Disordered" evidence="1">
    <location>
        <begin position="373"/>
        <end position="396"/>
    </location>
</feature>
<dbReference type="EMBL" id="OU892279">
    <property type="protein sequence ID" value="CAG9766868.1"/>
    <property type="molecule type" value="Genomic_DNA"/>
</dbReference>
<dbReference type="InterPro" id="IPR009060">
    <property type="entry name" value="UBA-like_sf"/>
</dbReference>
<feature type="compositionally biased region" description="Polar residues" evidence="1">
    <location>
        <begin position="117"/>
        <end position="133"/>
    </location>
</feature>
<gene>
    <name evidence="4" type="ORF">CEUTPL_LOCUS7439</name>
</gene>
<evidence type="ECO:0000259" key="3">
    <source>
        <dbReference type="PROSITE" id="PS51497"/>
    </source>
</evidence>
<reference evidence="4" key="1">
    <citation type="submission" date="2022-01" db="EMBL/GenBank/DDBJ databases">
        <authorList>
            <person name="King R."/>
        </authorList>
    </citation>
    <scope>NUCLEOTIDE SEQUENCE</scope>
</reference>
<evidence type="ECO:0008006" key="6">
    <source>
        <dbReference type="Google" id="ProtNLM"/>
    </source>
</evidence>
<dbReference type="OrthoDB" id="2018023at2759"/>
<evidence type="ECO:0000313" key="4">
    <source>
        <dbReference type="EMBL" id="CAG9766868.1"/>
    </source>
</evidence>
<dbReference type="GO" id="GO:0000813">
    <property type="term" value="C:ESCRT I complex"/>
    <property type="evidence" value="ECO:0007669"/>
    <property type="project" value="InterPro"/>
</dbReference>
<feature type="domain" description="UMA" evidence="3">
    <location>
        <begin position="6"/>
        <end position="55"/>
    </location>
</feature>
<dbReference type="PROSITE" id="PS51497">
    <property type="entry name" value="UMA"/>
    <property type="match status" value="1"/>
</dbReference>
<dbReference type="GO" id="GO:0043130">
    <property type="term" value="F:ubiquitin binding"/>
    <property type="evidence" value="ECO:0007669"/>
    <property type="project" value="InterPro"/>
</dbReference>
<feature type="domain" description="UBA" evidence="2">
    <location>
        <begin position="437"/>
        <end position="483"/>
    </location>
</feature>
<evidence type="ECO:0000313" key="5">
    <source>
        <dbReference type="Proteomes" id="UP001152799"/>
    </source>
</evidence>
<accession>A0A9N9QEC7</accession>
<evidence type="ECO:0000259" key="2">
    <source>
        <dbReference type="PROSITE" id="PS50030"/>
    </source>
</evidence>
<dbReference type="PANTHER" id="PTHR15960:SF5">
    <property type="entry name" value="LD44032P"/>
    <property type="match status" value="1"/>
</dbReference>
<feature type="region of interest" description="Disordered" evidence="1">
    <location>
        <begin position="84"/>
        <end position="133"/>
    </location>
</feature>
<keyword evidence="5" id="KW-1185">Reference proteome</keyword>
<dbReference type="GO" id="GO:0043162">
    <property type="term" value="P:ubiquitin-dependent protein catabolic process via the multivesicular body sorting pathway"/>
    <property type="evidence" value="ECO:0007669"/>
    <property type="project" value="InterPro"/>
</dbReference>
<feature type="compositionally biased region" description="Basic and acidic residues" evidence="1">
    <location>
        <begin position="84"/>
        <end position="115"/>
    </location>
</feature>
<dbReference type="InterPro" id="IPR042575">
    <property type="entry name" value="UBAP1_C"/>
</dbReference>
<dbReference type="PROSITE" id="PS50030">
    <property type="entry name" value="UBA"/>
    <property type="match status" value="1"/>
</dbReference>